<comment type="caution">
    <text evidence="2">The sequence shown here is derived from an EMBL/GenBank/DDBJ whole genome shotgun (WGS) entry which is preliminary data.</text>
</comment>
<organism evidence="2 3">
    <name type="scientific">Gluconobacter wancherniae NBRC 103581</name>
    <dbReference type="NCBI Taxonomy" id="656744"/>
    <lineage>
        <taxon>Bacteria</taxon>
        <taxon>Pseudomonadati</taxon>
        <taxon>Pseudomonadota</taxon>
        <taxon>Alphaproteobacteria</taxon>
        <taxon>Acetobacterales</taxon>
        <taxon>Acetobacteraceae</taxon>
        <taxon>Gluconobacter</taxon>
    </lineage>
</organism>
<evidence type="ECO:0000256" key="1">
    <source>
        <dbReference type="SAM" id="Phobius"/>
    </source>
</evidence>
<gene>
    <name evidence="2" type="ORF">GWA01_21540</name>
</gene>
<dbReference type="AlphaFoldDB" id="A0A511B1T9"/>
<evidence type="ECO:0000313" key="3">
    <source>
        <dbReference type="Proteomes" id="UP000321230"/>
    </source>
</evidence>
<feature type="transmembrane region" description="Helical" evidence="1">
    <location>
        <begin position="52"/>
        <end position="70"/>
    </location>
</feature>
<sequence>MNDPRFEAAQQLEALEHTRQQMAGHMKQAWWERAGIGLCMGAIVMAMNLPIFWMYLLESVAAAGGAFLYVMGRRKRGFFVSGYREGSTRRVAVAIVLMVYALMAVSALARFHIVPGWVTYPAALMAVAMGFYGCGVWQRAYVADMKRTL</sequence>
<keyword evidence="1" id="KW-0812">Transmembrane</keyword>
<dbReference type="EMBL" id="BJUZ01000003">
    <property type="protein sequence ID" value="GEK94384.1"/>
    <property type="molecule type" value="Genomic_DNA"/>
</dbReference>
<reference evidence="2 3" key="1">
    <citation type="submission" date="2019-07" db="EMBL/GenBank/DDBJ databases">
        <title>Whole genome shotgun sequence of Gluconobacter wancherniae NBRC 103581.</title>
        <authorList>
            <person name="Hosoyama A."/>
            <person name="Uohara A."/>
            <person name="Ohji S."/>
            <person name="Ichikawa N."/>
        </authorList>
    </citation>
    <scope>NUCLEOTIDE SEQUENCE [LARGE SCALE GENOMIC DNA]</scope>
    <source>
        <strain evidence="2 3">NBRC 103581</strain>
    </source>
</reference>
<feature type="transmembrane region" description="Helical" evidence="1">
    <location>
        <begin position="29"/>
        <end position="46"/>
    </location>
</feature>
<evidence type="ECO:0000313" key="2">
    <source>
        <dbReference type="EMBL" id="GEK94384.1"/>
    </source>
</evidence>
<proteinExistence type="predicted"/>
<keyword evidence="3" id="KW-1185">Reference proteome</keyword>
<accession>A0A511B1T9</accession>
<feature type="transmembrane region" description="Helical" evidence="1">
    <location>
        <begin position="117"/>
        <end position="137"/>
    </location>
</feature>
<name>A0A511B1T9_9PROT</name>
<keyword evidence="1" id="KW-0472">Membrane</keyword>
<keyword evidence="1" id="KW-1133">Transmembrane helix</keyword>
<dbReference type="OrthoDB" id="7409765at2"/>
<dbReference type="RefSeq" id="WP_146797855.1">
    <property type="nucleotide sequence ID" value="NZ_BARC01000002.1"/>
</dbReference>
<protein>
    <submittedName>
        <fullName evidence="2">Uncharacterized protein</fullName>
    </submittedName>
</protein>
<dbReference type="Proteomes" id="UP000321230">
    <property type="component" value="Unassembled WGS sequence"/>
</dbReference>
<feature type="transmembrane region" description="Helical" evidence="1">
    <location>
        <begin position="91"/>
        <end position="111"/>
    </location>
</feature>